<dbReference type="PROSITE" id="PS51257">
    <property type="entry name" value="PROKAR_LIPOPROTEIN"/>
    <property type="match status" value="1"/>
</dbReference>
<dbReference type="Proteomes" id="UP001365542">
    <property type="component" value="Unassembled WGS sequence"/>
</dbReference>
<name>A0AAV9WQZ7_9PEZI</name>
<gene>
    <name evidence="2" type="ORF">TWF694_006023</name>
</gene>
<proteinExistence type="predicted"/>
<keyword evidence="3" id="KW-1185">Reference proteome</keyword>
<evidence type="ECO:0000256" key="1">
    <source>
        <dbReference type="SAM" id="SignalP"/>
    </source>
</evidence>
<dbReference type="AlphaFoldDB" id="A0AAV9WQZ7"/>
<evidence type="ECO:0000313" key="3">
    <source>
        <dbReference type="Proteomes" id="UP001365542"/>
    </source>
</evidence>
<reference evidence="2 3" key="1">
    <citation type="submission" date="2019-10" db="EMBL/GenBank/DDBJ databases">
        <authorList>
            <person name="Palmer J.M."/>
        </authorList>
    </citation>
    <scope>NUCLEOTIDE SEQUENCE [LARGE SCALE GENOMIC DNA]</scope>
    <source>
        <strain evidence="2 3">TWF694</strain>
    </source>
</reference>
<organism evidence="2 3">
    <name type="scientific">Orbilia ellipsospora</name>
    <dbReference type="NCBI Taxonomy" id="2528407"/>
    <lineage>
        <taxon>Eukaryota</taxon>
        <taxon>Fungi</taxon>
        <taxon>Dikarya</taxon>
        <taxon>Ascomycota</taxon>
        <taxon>Pezizomycotina</taxon>
        <taxon>Orbiliomycetes</taxon>
        <taxon>Orbiliales</taxon>
        <taxon>Orbiliaceae</taxon>
        <taxon>Orbilia</taxon>
    </lineage>
</organism>
<feature type="chain" id="PRO_5043541581" evidence="1">
    <location>
        <begin position="23"/>
        <end position="355"/>
    </location>
</feature>
<evidence type="ECO:0000313" key="2">
    <source>
        <dbReference type="EMBL" id="KAK6523128.1"/>
    </source>
</evidence>
<dbReference type="EMBL" id="JAVHJO010000019">
    <property type="protein sequence ID" value="KAK6523128.1"/>
    <property type="molecule type" value="Genomic_DNA"/>
</dbReference>
<feature type="signal peptide" evidence="1">
    <location>
        <begin position="1"/>
        <end position="22"/>
    </location>
</feature>
<accession>A0AAV9WQZ7</accession>
<protein>
    <submittedName>
        <fullName evidence="2">Uncharacterized protein</fullName>
    </submittedName>
</protein>
<keyword evidence="1" id="KW-0732">Signal</keyword>
<sequence length="355" mass="40132">MYSKIYFLSLISLFTSTSTILASTTYGCWSDASSQFHADCMVAVDCLILEQYVEETGLIFFPPDYLYFGYGRCTVDVRITGYSVGMNVAPENIQDSFSQLFSRCQNGWFYYDWGWLNAEIRGHSGWKKRSIETPYGPRPARTSEETLKSLRAKYSQSKLTWNSTEDIPHYPAGKPFNETTETHAEVKNNSNSNYNATIEKRQNPVWGTEIYKFTVNGALYYIYVFKASGVAQPPTDGNFLFNVRNSIWDMMWDAYAVAQSGVRGTKQEALINGHTNAVAMVAQLGSFFVKNGWKDAILGVGGLDNAYHIGTVMFDDWKERQSEKVIYHLTNGVRECIWRFTVNGIIGTTSSLPTS</sequence>
<comment type="caution">
    <text evidence="2">The sequence shown here is derived from an EMBL/GenBank/DDBJ whole genome shotgun (WGS) entry which is preliminary data.</text>
</comment>